<name>A0ABD0KV64_9CAEN</name>
<organism evidence="2 3">
    <name type="scientific">Batillaria attramentaria</name>
    <dbReference type="NCBI Taxonomy" id="370345"/>
    <lineage>
        <taxon>Eukaryota</taxon>
        <taxon>Metazoa</taxon>
        <taxon>Spiralia</taxon>
        <taxon>Lophotrochozoa</taxon>
        <taxon>Mollusca</taxon>
        <taxon>Gastropoda</taxon>
        <taxon>Caenogastropoda</taxon>
        <taxon>Sorbeoconcha</taxon>
        <taxon>Cerithioidea</taxon>
        <taxon>Batillariidae</taxon>
        <taxon>Batillaria</taxon>
    </lineage>
</organism>
<comment type="caution">
    <text evidence="2">The sequence shown here is derived from an EMBL/GenBank/DDBJ whole genome shotgun (WGS) entry which is preliminary data.</text>
</comment>
<evidence type="ECO:0000313" key="2">
    <source>
        <dbReference type="EMBL" id="KAK7491132.1"/>
    </source>
</evidence>
<dbReference type="Proteomes" id="UP001519460">
    <property type="component" value="Unassembled WGS sequence"/>
</dbReference>
<feature type="coiled-coil region" evidence="1">
    <location>
        <begin position="22"/>
        <end position="80"/>
    </location>
</feature>
<keyword evidence="3" id="KW-1185">Reference proteome</keyword>
<accession>A0ABD0KV64</accession>
<dbReference type="AlphaFoldDB" id="A0ABD0KV64"/>
<dbReference type="EMBL" id="JACVVK020000118">
    <property type="protein sequence ID" value="KAK7491132.1"/>
    <property type="molecule type" value="Genomic_DNA"/>
</dbReference>
<evidence type="ECO:0000256" key="1">
    <source>
        <dbReference type="SAM" id="Coils"/>
    </source>
</evidence>
<protein>
    <submittedName>
        <fullName evidence="2">Uncharacterized protein</fullName>
    </submittedName>
</protein>
<evidence type="ECO:0000313" key="3">
    <source>
        <dbReference type="Proteomes" id="UP001519460"/>
    </source>
</evidence>
<keyword evidence="1" id="KW-0175">Coiled coil</keyword>
<proteinExistence type="predicted"/>
<reference evidence="2 3" key="1">
    <citation type="journal article" date="2023" name="Sci. Data">
        <title>Genome assembly of the Korean intertidal mud-creeper Batillaria attramentaria.</title>
        <authorList>
            <person name="Patra A.K."/>
            <person name="Ho P.T."/>
            <person name="Jun S."/>
            <person name="Lee S.J."/>
            <person name="Kim Y."/>
            <person name="Won Y.J."/>
        </authorList>
    </citation>
    <scope>NUCLEOTIDE SEQUENCE [LARGE SCALE GENOMIC DNA]</scope>
    <source>
        <strain evidence="2">Wonlab-2016</strain>
    </source>
</reference>
<sequence>MAQTTSGGVPVADGVGCCGGKLSKEAQVRQELERRKEEKKQLKKEMRELEIQKLRLEFENDQYEKKLKELEANLDSEKDKSLVASVCDTKCQPMSTFLEAMSRACRR</sequence>
<feature type="non-terminal residue" evidence="2">
    <location>
        <position position="107"/>
    </location>
</feature>
<gene>
    <name evidence="2" type="ORF">BaRGS_00017569</name>
</gene>